<dbReference type="GO" id="GO:0003729">
    <property type="term" value="F:mRNA binding"/>
    <property type="evidence" value="ECO:0007669"/>
    <property type="project" value="UniProtKB-ARBA"/>
</dbReference>
<dbReference type="InterPro" id="IPR002885">
    <property type="entry name" value="PPR_rpt"/>
</dbReference>
<dbReference type="PANTHER" id="PTHR45717">
    <property type="entry name" value="OS12G0527900 PROTEIN"/>
    <property type="match status" value="1"/>
</dbReference>
<reference evidence="3 4" key="1">
    <citation type="submission" date="2019-01" db="EMBL/GenBank/DDBJ databases">
        <title>Sequencing of cultivated peanut Arachis hypogaea provides insights into genome evolution and oil improvement.</title>
        <authorList>
            <person name="Chen X."/>
        </authorList>
    </citation>
    <scope>NUCLEOTIDE SEQUENCE [LARGE SCALE GENOMIC DNA]</scope>
    <source>
        <strain evidence="4">cv. Fuhuasheng</strain>
        <tissue evidence="3">Leaves</tissue>
    </source>
</reference>
<sequence>MWALRGRASLLPLRRAYDRLLLPNTFYHYGHASLKFAVSRRELSWQSDANSMEDRDKKGCFDVPTGMFAEETEERIERDISRARRMVKLNPFDTEYKAALLEKLFEAKSHFPNRYLPAYVSFIAKSSRYELHELKLYFEGSPSDWSAGVLRSIRGAHGKRKARVVEDLIAAGLKEKAKELLKEMEDEDLPKNPQVGKYIIRSYAKLADTTEMRRIWQLCKACPQREVCLGAIEAFGLVNQIDEAEAVLEFMSKRWRLIPRNYSLMLKIYANNKMVKKGKDLVKRMADSGMRIGPLTWDDLVNLHIKAGEVENAETILEKAVLQNQGKPFINSYTAIMEMYAQKGDIHNTKRIWRKMDDEMGYKLTSKQYEVLMQAYSTAKVPVR</sequence>
<name>A0A444YEF5_ARAHY</name>
<dbReference type="PANTHER" id="PTHR45717:SF15">
    <property type="entry name" value="AGL218WP"/>
    <property type="match status" value="1"/>
</dbReference>
<keyword evidence="2" id="KW-0677">Repeat</keyword>
<dbReference type="GO" id="GO:0005739">
    <property type="term" value="C:mitochondrion"/>
    <property type="evidence" value="ECO:0007669"/>
    <property type="project" value="TreeGrafter"/>
</dbReference>
<keyword evidence="4" id="KW-1185">Reference proteome</keyword>
<dbReference type="SUPFAM" id="SSF48452">
    <property type="entry name" value="TPR-like"/>
    <property type="match status" value="1"/>
</dbReference>
<organism evidence="3 4">
    <name type="scientific">Arachis hypogaea</name>
    <name type="common">Peanut</name>
    <dbReference type="NCBI Taxonomy" id="3818"/>
    <lineage>
        <taxon>Eukaryota</taxon>
        <taxon>Viridiplantae</taxon>
        <taxon>Streptophyta</taxon>
        <taxon>Embryophyta</taxon>
        <taxon>Tracheophyta</taxon>
        <taxon>Spermatophyta</taxon>
        <taxon>Magnoliopsida</taxon>
        <taxon>eudicotyledons</taxon>
        <taxon>Gunneridae</taxon>
        <taxon>Pentapetalae</taxon>
        <taxon>rosids</taxon>
        <taxon>fabids</taxon>
        <taxon>Fabales</taxon>
        <taxon>Fabaceae</taxon>
        <taxon>Papilionoideae</taxon>
        <taxon>50 kb inversion clade</taxon>
        <taxon>dalbergioids sensu lato</taxon>
        <taxon>Dalbergieae</taxon>
        <taxon>Pterocarpus clade</taxon>
        <taxon>Arachis</taxon>
    </lineage>
</organism>
<gene>
    <name evidence="3" type="ORF">Ahy_B07g088436</name>
</gene>
<dbReference type="OrthoDB" id="739241at2759"/>
<comment type="similarity">
    <text evidence="1">Belongs to the PPR family. P subfamily.</text>
</comment>
<dbReference type="EMBL" id="SDMP01000017">
    <property type="protein sequence ID" value="RYR00313.1"/>
    <property type="molecule type" value="Genomic_DNA"/>
</dbReference>
<evidence type="ECO:0000313" key="3">
    <source>
        <dbReference type="EMBL" id="RYR00313.1"/>
    </source>
</evidence>
<comment type="caution">
    <text evidence="3">The sequence shown here is derived from an EMBL/GenBank/DDBJ whole genome shotgun (WGS) entry which is preliminary data.</text>
</comment>
<proteinExistence type="inferred from homology"/>
<evidence type="ECO:0000256" key="2">
    <source>
        <dbReference type="ARBA" id="ARBA00022737"/>
    </source>
</evidence>
<dbReference type="Proteomes" id="UP000289738">
    <property type="component" value="Chromosome B07"/>
</dbReference>
<evidence type="ECO:0000256" key="1">
    <source>
        <dbReference type="ARBA" id="ARBA00007626"/>
    </source>
</evidence>
<dbReference type="Pfam" id="PF01535">
    <property type="entry name" value="PPR"/>
    <property type="match status" value="2"/>
</dbReference>
<dbReference type="AlphaFoldDB" id="A0A444YEF5"/>
<dbReference type="InterPro" id="IPR011990">
    <property type="entry name" value="TPR-like_helical_dom_sf"/>
</dbReference>
<protein>
    <recommendedName>
        <fullName evidence="5">Pentacotripeptide-repeat region of PRORP domain-containing protein</fullName>
    </recommendedName>
</protein>
<accession>A0A444YEF5</accession>
<evidence type="ECO:0008006" key="5">
    <source>
        <dbReference type="Google" id="ProtNLM"/>
    </source>
</evidence>
<dbReference type="Gene3D" id="1.25.40.10">
    <property type="entry name" value="Tetratricopeptide repeat domain"/>
    <property type="match status" value="1"/>
</dbReference>
<evidence type="ECO:0000313" key="4">
    <source>
        <dbReference type="Proteomes" id="UP000289738"/>
    </source>
</evidence>